<organism evidence="2 3">
    <name type="scientific">Vibrio palustris</name>
    <dbReference type="NCBI Taxonomy" id="1918946"/>
    <lineage>
        <taxon>Bacteria</taxon>
        <taxon>Pseudomonadati</taxon>
        <taxon>Pseudomonadota</taxon>
        <taxon>Gammaproteobacteria</taxon>
        <taxon>Vibrionales</taxon>
        <taxon>Vibrionaceae</taxon>
        <taxon>Vibrio</taxon>
    </lineage>
</organism>
<protein>
    <submittedName>
        <fullName evidence="2">Uncharacterized protein</fullName>
    </submittedName>
</protein>
<dbReference type="RefSeq" id="WP_077315293.1">
    <property type="nucleotide sequence ID" value="NZ_AP024887.1"/>
</dbReference>
<dbReference type="Pfam" id="PF07963">
    <property type="entry name" value="N_methyl"/>
    <property type="match status" value="1"/>
</dbReference>
<proteinExistence type="predicted"/>
<evidence type="ECO:0000256" key="1">
    <source>
        <dbReference type="SAM" id="Phobius"/>
    </source>
</evidence>
<evidence type="ECO:0000313" key="3">
    <source>
        <dbReference type="Proteomes" id="UP000189475"/>
    </source>
</evidence>
<keyword evidence="3" id="KW-1185">Reference proteome</keyword>
<keyword evidence="1" id="KW-0812">Transmembrane</keyword>
<evidence type="ECO:0000313" key="2">
    <source>
        <dbReference type="EMBL" id="SJL84898.1"/>
    </source>
</evidence>
<keyword evidence="1" id="KW-1133">Transmembrane helix</keyword>
<dbReference type="STRING" id="1918946.VPAL9027_02901"/>
<accession>A0A1R4B7J8</accession>
<dbReference type="OrthoDB" id="5593857at2"/>
<dbReference type="AlphaFoldDB" id="A0A1R4B7J8"/>
<keyword evidence="1" id="KW-0472">Membrane</keyword>
<feature type="transmembrane region" description="Helical" evidence="1">
    <location>
        <begin position="21"/>
        <end position="43"/>
    </location>
</feature>
<dbReference type="Proteomes" id="UP000189475">
    <property type="component" value="Unassembled WGS sequence"/>
</dbReference>
<dbReference type="InterPro" id="IPR012902">
    <property type="entry name" value="N_methyl_site"/>
</dbReference>
<gene>
    <name evidence="2" type="ORF">VPAL9027_02901</name>
</gene>
<name>A0A1R4B7J8_9VIBR</name>
<reference evidence="2 3" key="1">
    <citation type="submission" date="2017-02" db="EMBL/GenBank/DDBJ databases">
        <authorList>
            <person name="Peterson S.W."/>
        </authorList>
    </citation>
    <scope>NUCLEOTIDE SEQUENCE [LARGE SCALE GENOMIC DNA]</scope>
    <source>
        <strain evidence="2 3">CECT 9027</strain>
    </source>
</reference>
<sequence>MRFPLPLYPSHKRHDSQGFTLIESIIAMVLLGFAMVTLVSFLYPQVERSAVPHYQVRAANLQQGLMTRILALDFDQQSSRNGGRFRCEERNKSCTAANQLGPDSGETPSEFNDVDDFIGCWWSDSAADCGSEPIAGQLTTLLETNSQAQYAHFTITIAVQYIDETGAVSNEVTNLKRVRLVINTGRYGEYTLFGFRGNY</sequence>
<dbReference type="EMBL" id="FUFT01000008">
    <property type="protein sequence ID" value="SJL84898.1"/>
    <property type="molecule type" value="Genomic_DNA"/>
</dbReference>
<dbReference type="PROSITE" id="PS00409">
    <property type="entry name" value="PROKAR_NTER_METHYL"/>
    <property type="match status" value="1"/>
</dbReference>
<dbReference type="NCBIfam" id="TIGR02532">
    <property type="entry name" value="IV_pilin_GFxxxE"/>
    <property type="match status" value="1"/>
</dbReference>